<proteinExistence type="inferred from homology"/>
<keyword evidence="5" id="KW-0133">Cell shape</keyword>
<protein>
    <submittedName>
        <fullName evidence="8">Rod shape-determining protein MreD</fullName>
    </submittedName>
</protein>
<dbReference type="GO" id="GO:0005886">
    <property type="term" value="C:plasma membrane"/>
    <property type="evidence" value="ECO:0007669"/>
    <property type="project" value="UniProtKB-SubCell"/>
</dbReference>
<reference evidence="8 9" key="1">
    <citation type="journal article" date="2019" name="Nat. Med.">
        <title>A library of human gut bacterial isolates paired with longitudinal multiomics data enables mechanistic microbiome research.</title>
        <authorList>
            <person name="Poyet M."/>
            <person name="Groussin M."/>
            <person name="Gibbons S.M."/>
            <person name="Avila-Pacheco J."/>
            <person name="Jiang X."/>
            <person name="Kearney S.M."/>
            <person name="Perrotta A.R."/>
            <person name="Berdy B."/>
            <person name="Zhao S."/>
            <person name="Lieberman T.D."/>
            <person name="Swanson P.K."/>
            <person name="Smith M."/>
            <person name="Roesemann S."/>
            <person name="Alexander J.E."/>
            <person name="Rich S.A."/>
            <person name="Livny J."/>
            <person name="Vlamakis H."/>
            <person name="Clish C."/>
            <person name="Bullock K."/>
            <person name="Deik A."/>
            <person name="Scott J."/>
            <person name="Pierce K.A."/>
            <person name="Xavier R.J."/>
            <person name="Alm E.J."/>
        </authorList>
    </citation>
    <scope>NUCLEOTIDE SEQUENCE [LARGE SCALE GENOMIC DNA]</scope>
    <source>
        <strain evidence="8 9">BIOML-A2</strain>
    </source>
</reference>
<gene>
    <name evidence="8" type="primary">mreD</name>
    <name evidence="8" type="ORF">GMD42_02630</name>
</gene>
<dbReference type="NCBIfam" id="TIGR03426">
    <property type="entry name" value="shape_MreD"/>
    <property type="match status" value="1"/>
</dbReference>
<dbReference type="Proteomes" id="UP000462362">
    <property type="component" value="Unassembled WGS sequence"/>
</dbReference>
<dbReference type="PANTHER" id="PTHR37484">
    <property type="entry name" value="ROD SHAPE-DETERMINING PROTEIN MRED"/>
    <property type="match status" value="1"/>
</dbReference>
<keyword evidence="7" id="KW-0472">Membrane</keyword>
<dbReference type="InterPro" id="IPR007227">
    <property type="entry name" value="Cell_shape_determining_MreD"/>
</dbReference>
<evidence type="ECO:0000256" key="7">
    <source>
        <dbReference type="ARBA" id="ARBA00023136"/>
    </source>
</evidence>
<dbReference type="InterPro" id="IPR026034">
    <property type="entry name" value="MreD_proteobac"/>
</dbReference>
<evidence type="ECO:0000313" key="9">
    <source>
        <dbReference type="Proteomes" id="UP000462362"/>
    </source>
</evidence>
<dbReference type="GO" id="GO:0008360">
    <property type="term" value="P:regulation of cell shape"/>
    <property type="evidence" value="ECO:0007669"/>
    <property type="project" value="UniProtKB-KW"/>
</dbReference>
<dbReference type="AlphaFoldDB" id="A0A6I3RY74"/>
<sequence length="176" mass="20264">MSEFSKGFKSRRPNKSFYDPAFASGWWVYGTLILSWCLDLLPLSHLPYFPSFLVLTLVFWTIHQPQRIYYWLAFLFGLLTDADTGAVFGQHALTYCMVVFFTELMSVRLSWLSSIAQSISLIPIFYIPAILLTIEAFCFGNGFGPWSVFAQGLLSVVFWPAWCWLLARRWVPNYGA</sequence>
<dbReference type="Pfam" id="PF04093">
    <property type="entry name" value="MreD"/>
    <property type="match status" value="1"/>
</dbReference>
<keyword evidence="4" id="KW-0812">Transmembrane</keyword>
<dbReference type="EMBL" id="WNCL01000005">
    <property type="protein sequence ID" value="MTU42534.1"/>
    <property type="molecule type" value="Genomic_DNA"/>
</dbReference>
<keyword evidence="3" id="KW-1003">Cell membrane</keyword>
<organism evidence="8 9">
    <name type="scientific">Parasutterella excrementihominis</name>
    <dbReference type="NCBI Taxonomy" id="487175"/>
    <lineage>
        <taxon>Bacteria</taxon>
        <taxon>Pseudomonadati</taxon>
        <taxon>Pseudomonadota</taxon>
        <taxon>Betaproteobacteria</taxon>
        <taxon>Burkholderiales</taxon>
        <taxon>Sutterellaceae</taxon>
        <taxon>Parasutterella</taxon>
    </lineage>
</organism>
<accession>A0A6I3RY74</accession>
<dbReference type="GeneID" id="43347877"/>
<comment type="caution">
    <text evidence="8">The sequence shown here is derived from an EMBL/GenBank/DDBJ whole genome shotgun (WGS) entry which is preliminary data.</text>
</comment>
<dbReference type="RefSeq" id="WP_008810281.1">
    <property type="nucleotide sequence ID" value="NZ_CAJUON010000002.1"/>
</dbReference>
<comment type="similarity">
    <text evidence="2">Belongs to the MreD family.</text>
</comment>
<evidence type="ECO:0000256" key="3">
    <source>
        <dbReference type="ARBA" id="ARBA00022475"/>
    </source>
</evidence>
<evidence type="ECO:0000256" key="2">
    <source>
        <dbReference type="ARBA" id="ARBA00007776"/>
    </source>
</evidence>
<evidence type="ECO:0000313" key="8">
    <source>
        <dbReference type="EMBL" id="MTU42534.1"/>
    </source>
</evidence>
<evidence type="ECO:0000256" key="4">
    <source>
        <dbReference type="ARBA" id="ARBA00022692"/>
    </source>
</evidence>
<evidence type="ECO:0000256" key="5">
    <source>
        <dbReference type="ARBA" id="ARBA00022960"/>
    </source>
</evidence>
<keyword evidence="6" id="KW-1133">Transmembrane helix</keyword>
<evidence type="ECO:0000256" key="1">
    <source>
        <dbReference type="ARBA" id="ARBA00004651"/>
    </source>
</evidence>
<dbReference type="PANTHER" id="PTHR37484:SF1">
    <property type="entry name" value="ROD SHAPE-DETERMINING PROTEIN MRED"/>
    <property type="match status" value="1"/>
</dbReference>
<name>A0A6I3RY74_9BURK</name>
<evidence type="ECO:0000256" key="6">
    <source>
        <dbReference type="ARBA" id="ARBA00022989"/>
    </source>
</evidence>
<comment type="subcellular location">
    <subcellularLocation>
        <location evidence="1">Cell membrane</location>
        <topology evidence="1">Multi-pass membrane protein</topology>
    </subcellularLocation>
</comment>